<sequence>MTRTRPIRVWDLDEPHHYTNLPLLEEDVLGLAVRLLQDYRAPRGWERESFDEWLDWVWYLSQYLEPLWRKHEDLKGEKMYVLMVDQITPDIVESLEEEDDAVALKKIETALLVFWSTALQRDFGILHTPFYPSLRKDAEDLQCVAHR</sequence>
<dbReference type="RefSeq" id="XP_007310682.1">
    <property type="nucleotide sequence ID" value="XM_007310620.1"/>
</dbReference>
<dbReference type="EMBL" id="JH687399">
    <property type="protein sequence ID" value="EIM80056.1"/>
    <property type="molecule type" value="Genomic_DNA"/>
</dbReference>
<accession>R7RXE1</accession>
<protein>
    <submittedName>
        <fullName evidence="1">Uncharacterized protein</fullName>
    </submittedName>
</protein>
<keyword evidence="2" id="KW-1185">Reference proteome</keyword>
<name>R7RXE1_STEHR</name>
<dbReference type="GeneID" id="18802188"/>
<proteinExistence type="predicted"/>
<evidence type="ECO:0000313" key="1">
    <source>
        <dbReference type="EMBL" id="EIM80056.1"/>
    </source>
</evidence>
<dbReference type="Proteomes" id="UP000053927">
    <property type="component" value="Unassembled WGS sequence"/>
</dbReference>
<organism evidence="1 2">
    <name type="scientific">Stereum hirsutum (strain FP-91666)</name>
    <name type="common">White-rot fungus</name>
    <dbReference type="NCBI Taxonomy" id="721885"/>
    <lineage>
        <taxon>Eukaryota</taxon>
        <taxon>Fungi</taxon>
        <taxon>Dikarya</taxon>
        <taxon>Basidiomycota</taxon>
        <taxon>Agaricomycotina</taxon>
        <taxon>Agaricomycetes</taxon>
        <taxon>Russulales</taxon>
        <taxon>Stereaceae</taxon>
        <taxon>Stereum</taxon>
    </lineage>
</organism>
<gene>
    <name evidence="1" type="ORF">STEHIDRAFT_162943</name>
</gene>
<reference evidence="2" key="1">
    <citation type="journal article" date="2012" name="Science">
        <title>The Paleozoic origin of enzymatic lignin decomposition reconstructed from 31 fungal genomes.</title>
        <authorList>
            <person name="Floudas D."/>
            <person name="Binder M."/>
            <person name="Riley R."/>
            <person name="Barry K."/>
            <person name="Blanchette R.A."/>
            <person name="Henrissat B."/>
            <person name="Martinez A.T."/>
            <person name="Otillar R."/>
            <person name="Spatafora J.W."/>
            <person name="Yadav J.S."/>
            <person name="Aerts A."/>
            <person name="Benoit I."/>
            <person name="Boyd A."/>
            <person name="Carlson A."/>
            <person name="Copeland A."/>
            <person name="Coutinho P.M."/>
            <person name="de Vries R.P."/>
            <person name="Ferreira P."/>
            <person name="Findley K."/>
            <person name="Foster B."/>
            <person name="Gaskell J."/>
            <person name="Glotzer D."/>
            <person name="Gorecki P."/>
            <person name="Heitman J."/>
            <person name="Hesse C."/>
            <person name="Hori C."/>
            <person name="Igarashi K."/>
            <person name="Jurgens J.A."/>
            <person name="Kallen N."/>
            <person name="Kersten P."/>
            <person name="Kohler A."/>
            <person name="Kuees U."/>
            <person name="Kumar T.K.A."/>
            <person name="Kuo A."/>
            <person name="LaButti K."/>
            <person name="Larrondo L.F."/>
            <person name="Lindquist E."/>
            <person name="Ling A."/>
            <person name="Lombard V."/>
            <person name="Lucas S."/>
            <person name="Lundell T."/>
            <person name="Martin R."/>
            <person name="McLaughlin D.J."/>
            <person name="Morgenstern I."/>
            <person name="Morin E."/>
            <person name="Murat C."/>
            <person name="Nagy L.G."/>
            <person name="Nolan M."/>
            <person name="Ohm R.A."/>
            <person name="Patyshakuliyeva A."/>
            <person name="Rokas A."/>
            <person name="Ruiz-Duenas F.J."/>
            <person name="Sabat G."/>
            <person name="Salamov A."/>
            <person name="Samejima M."/>
            <person name="Schmutz J."/>
            <person name="Slot J.C."/>
            <person name="St John F."/>
            <person name="Stenlid J."/>
            <person name="Sun H."/>
            <person name="Sun S."/>
            <person name="Syed K."/>
            <person name="Tsang A."/>
            <person name="Wiebenga A."/>
            <person name="Young D."/>
            <person name="Pisabarro A."/>
            <person name="Eastwood D.C."/>
            <person name="Martin F."/>
            <person name="Cullen D."/>
            <person name="Grigoriev I.V."/>
            <person name="Hibbett D.S."/>
        </authorList>
    </citation>
    <scope>NUCLEOTIDE SEQUENCE [LARGE SCALE GENOMIC DNA]</scope>
    <source>
        <strain evidence="2">FP-91666</strain>
    </source>
</reference>
<dbReference type="KEGG" id="shs:STEHIDRAFT_162943"/>
<evidence type="ECO:0000313" key="2">
    <source>
        <dbReference type="Proteomes" id="UP000053927"/>
    </source>
</evidence>
<dbReference type="AlphaFoldDB" id="R7RXE1"/>